<dbReference type="InterPro" id="IPR035490">
    <property type="entry name" value="GlmS/FrlB_SIS"/>
</dbReference>
<dbReference type="Proteomes" id="UP000664417">
    <property type="component" value="Unassembled WGS sequence"/>
</dbReference>
<dbReference type="PROSITE" id="PS51464">
    <property type="entry name" value="SIS"/>
    <property type="match status" value="2"/>
</dbReference>
<dbReference type="SUPFAM" id="SSF53697">
    <property type="entry name" value="SIS domain"/>
    <property type="match status" value="1"/>
</dbReference>
<comment type="catalytic activity">
    <reaction evidence="1 10">
        <text>D-fructose 6-phosphate + L-glutamine = D-glucosamine 6-phosphate + L-glutamate</text>
        <dbReference type="Rhea" id="RHEA:13237"/>
        <dbReference type="ChEBI" id="CHEBI:29985"/>
        <dbReference type="ChEBI" id="CHEBI:58359"/>
        <dbReference type="ChEBI" id="CHEBI:58725"/>
        <dbReference type="ChEBI" id="CHEBI:61527"/>
        <dbReference type="EC" id="2.6.1.16"/>
    </reaction>
</comment>
<keyword evidence="8" id="KW-0677">Repeat</keyword>
<dbReference type="InterPro" id="IPR047084">
    <property type="entry name" value="GFAT_N"/>
</dbReference>
<proteinExistence type="inferred from homology"/>
<evidence type="ECO:0000256" key="1">
    <source>
        <dbReference type="ARBA" id="ARBA00001031"/>
    </source>
</evidence>
<evidence type="ECO:0000256" key="7">
    <source>
        <dbReference type="ARBA" id="ARBA00022679"/>
    </source>
</evidence>
<dbReference type="FunFam" id="3.40.50.10490:FF:000002">
    <property type="entry name" value="Glutamine--fructose-6-phosphate aminotransferase [isomerizing]"/>
    <property type="match status" value="1"/>
</dbReference>
<feature type="active site" description="For Fru-6P isomerization activity" evidence="10">
    <location>
        <position position="603"/>
    </location>
</feature>
<dbReference type="CDD" id="cd05008">
    <property type="entry name" value="SIS_GlmS_GlmD_1"/>
    <property type="match status" value="1"/>
</dbReference>
<dbReference type="AlphaFoldDB" id="A0A8J7QHB6"/>
<dbReference type="Gene3D" id="3.60.20.10">
    <property type="entry name" value="Glutamine Phosphoribosylpyrophosphate, subunit 1, domain 1"/>
    <property type="match status" value="1"/>
</dbReference>
<dbReference type="InterPro" id="IPR035466">
    <property type="entry name" value="GlmS/AgaS_SIS"/>
</dbReference>
<feature type="domain" description="SIS" evidence="12">
    <location>
        <begin position="286"/>
        <end position="429"/>
    </location>
</feature>
<dbReference type="PANTHER" id="PTHR10937">
    <property type="entry name" value="GLUCOSAMINE--FRUCTOSE-6-PHOSPHATE AMINOTRANSFERASE, ISOMERIZING"/>
    <property type="match status" value="1"/>
</dbReference>
<dbReference type="Gene3D" id="3.40.50.10490">
    <property type="entry name" value="Glucose-6-phosphate isomerase like protein, domain 1"/>
    <property type="match status" value="2"/>
</dbReference>
<accession>A0A8J7QHB6</accession>
<organism evidence="13 14">
    <name type="scientific">Acanthopleuribacter pedis</name>
    <dbReference type="NCBI Taxonomy" id="442870"/>
    <lineage>
        <taxon>Bacteria</taxon>
        <taxon>Pseudomonadati</taxon>
        <taxon>Acidobacteriota</taxon>
        <taxon>Holophagae</taxon>
        <taxon>Acanthopleuribacterales</taxon>
        <taxon>Acanthopleuribacteraceae</taxon>
        <taxon>Acanthopleuribacter</taxon>
    </lineage>
</organism>
<keyword evidence="7 10" id="KW-0808">Transferase</keyword>
<dbReference type="InterPro" id="IPR005855">
    <property type="entry name" value="GFAT"/>
</dbReference>
<protein>
    <recommendedName>
        <fullName evidence="4 10">Glutamine--fructose-6-phosphate aminotransferase [isomerizing]</fullName>
        <ecNumber evidence="3 10">2.6.1.16</ecNumber>
    </recommendedName>
    <alternativeName>
        <fullName evidence="10">D-fructose-6-phosphate amidotransferase</fullName>
    </alternativeName>
    <alternativeName>
        <fullName evidence="10">GFAT</fullName>
    </alternativeName>
    <alternativeName>
        <fullName evidence="10">Glucosamine-6-phosphate synthase</fullName>
    </alternativeName>
    <alternativeName>
        <fullName evidence="10">Hexosephosphate aminotransferase</fullName>
    </alternativeName>
    <alternativeName>
        <fullName evidence="10">L-glutamine--D-fructose-6-phosphate amidotransferase</fullName>
    </alternativeName>
</protein>
<dbReference type="GO" id="GO:0006487">
    <property type="term" value="P:protein N-linked glycosylation"/>
    <property type="evidence" value="ECO:0007669"/>
    <property type="project" value="TreeGrafter"/>
</dbReference>
<evidence type="ECO:0000313" key="13">
    <source>
        <dbReference type="EMBL" id="MBO1320441.1"/>
    </source>
</evidence>
<comment type="caution">
    <text evidence="13">The sequence shown here is derived from an EMBL/GenBank/DDBJ whole genome shotgun (WGS) entry which is preliminary data.</text>
</comment>
<comment type="subunit">
    <text evidence="10">Homodimer.</text>
</comment>
<dbReference type="GO" id="GO:0006047">
    <property type="term" value="P:UDP-N-acetylglucosamine metabolic process"/>
    <property type="evidence" value="ECO:0007669"/>
    <property type="project" value="TreeGrafter"/>
</dbReference>
<dbReference type="CDD" id="cd00714">
    <property type="entry name" value="GFAT"/>
    <property type="match status" value="1"/>
</dbReference>
<evidence type="ECO:0000256" key="10">
    <source>
        <dbReference type="HAMAP-Rule" id="MF_00164"/>
    </source>
</evidence>
<feature type="initiator methionine" description="Removed" evidence="10">
    <location>
        <position position="1"/>
    </location>
</feature>
<dbReference type="PROSITE" id="PS51278">
    <property type="entry name" value="GATASE_TYPE_2"/>
    <property type="match status" value="1"/>
</dbReference>
<comment type="function">
    <text evidence="10">Catalyzes the first step in hexosamine metabolism, converting fructose-6P into glucosamine-6P using glutamine as a nitrogen source.</text>
</comment>
<feature type="active site" description="Nucleophile; for GATase activity" evidence="10">
    <location>
        <position position="2"/>
    </location>
</feature>
<dbReference type="HAMAP" id="MF_00164">
    <property type="entry name" value="GlmS"/>
    <property type="match status" value="1"/>
</dbReference>
<evidence type="ECO:0000256" key="6">
    <source>
        <dbReference type="ARBA" id="ARBA00022576"/>
    </source>
</evidence>
<name>A0A8J7QHB6_9BACT</name>
<dbReference type="PANTHER" id="PTHR10937:SF0">
    <property type="entry name" value="GLUTAMINE--FRUCTOSE-6-PHOSPHATE TRANSAMINASE (ISOMERIZING)"/>
    <property type="match status" value="1"/>
</dbReference>
<evidence type="ECO:0000256" key="5">
    <source>
        <dbReference type="ARBA" id="ARBA00022490"/>
    </source>
</evidence>
<dbReference type="GO" id="GO:0005975">
    <property type="term" value="P:carbohydrate metabolic process"/>
    <property type="evidence" value="ECO:0007669"/>
    <property type="project" value="UniProtKB-UniRule"/>
</dbReference>
<feature type="domain" description="Glutamine amidotransferase type-2" evidence="11">
    <location>
        <begin position="2"/>
        <end position="217"/>
    </location>
</feature>
<evidence type="ECO:0000259" key="11">
    <source>
        <dbReference type="PROSITE" id="PS51278"/>
    </source>
</evidence>
<evidence type="ECO:0000313" key="14">
    <source>
        <dbReference type="Proteomes" id="UP000664417"/>
    </source>
</evidence>
<dbReference type="GO" id="GO:0005737">
    <property type="term" value="C:cytoplasm"/>
    <property type="evidence" value="ECO:0007669"/>
    <property type="project" value="UniProtKB-SubCell"/>
</dbReference>
<evidence type="ECO:0000256" key="8">
    <source>
        <dbReference type="ARBA" id="ARBA00022737"/>
    </source>
</evidence>
<gene>
    <name evidence="10 13" type="primary">glmS</name>
    <name evidence="13" type="ORF">J3U88_18340</name>
</gene>
<evidence type="ECO:0000256" key="4">
    <source>
        <dbReference type="ARBA" id="ARBA00016090"/>
    </source>
</evidence>
<evidence type="ECO:0000256" key="3">
    <source>
        <dbReference type="ARBA" id="ARBA00012916"/>
    </source>
</evidence>
<feature type="domain" description="SIS" evidence="12">
    <location>
        <begin position="457"/>
        <end position="598"/>
    </location>
</feature>
<dbReference type="GO" id="GO:0097367">
    <property type="term" value="F:carbohydrate derivative binding"/>
    <property type="evidence" value="ECO:0007669"/>
    <property type="project" value="InterPro"/>
</dbReference>
<keyword evidence="5 10" id="KW-0963">Cytoplasm</keyword>
<dbReference type="CDD" id="cd05009">
    <property type="entry name" value="SIS_GlmS_GlmD_2"/>
    <property type="match status" value="1"/>
</dbReference>
<dbReference type="Pfam" id="PF01380">
    <property type="entry name" value="SIS"/>
    <property type="match status" value="2"/>
</dbReference>
<dbReference type="Pfam" id="PF13522">
    <property type="entry name" value="GATase_6"/>
    <property type="match status" value="1"/>
</dbReference>
<keyword evidence="14" id="KW-1185">Reference proteome</keyword>
<dbReference type="FunFam" id="3.40.50.10490:FF:000001">
    <property type="entry name" value="Glutamine--fructose-6-phosphate aminotransferase [isomerizing]"/>
    <property type="match status" value="1"/>
</dbReference>
<dbReference type="GO" id="GO:0004360">
    <property type="term" value="F:glutamine-fructose-6-phosphate transaminase (isomerizing) activity"/>
    <property type="evidence" value="ECO:0007669"/>
    <property type="project" value="UniProtKB-UniRule"/>
</dbReference>
<keyword evidence="6 10" id="KW-0032">Aminotransferase</keyword>
<dbReference type="GO" id="GO:0046349">
    <property type="term" value="P:amino sugar biosynthetic process"/>
    <property type="evidence" value="ECO:0007669"/>
    <property type="project" value="UniProtKB-ARBA"/>
</dbReference>
<dbReference type="NCBIfam" id="NF001484">
    <property type="entry name" value="PRK00331.1"/>
    <property type="match status" value="1"/>
</dbReference>
<evidence type="ECO:0000256" key="9">
    <source>
        <dbReference type="ARBA" id="ARBA00022962"/>
    </source>
</evidence>
<dbReference type="FunFam" id="3.60.20.10:FF:000006">
    <property type="entry name" value="Glutamine--fructose-6-phosphate aminotransferase [isomerizing]"/>
    <property type="match status" value="1"/>
</dbReference>
<sequence length="608" mass="67240">MCGIVGYVGMRKAAPILLNGLKRLEYRGYDSAGLVTVAKSGSRRYRVVGRVQNLDKLVKGLDLPMTCGIAHTRWATHGKPNETNAHPHTDETQQFYVVHNGIIENHEKLRAGLEADGAHFHTETDTEVIVQLIAKFFDGSLEAAVEEALKHLEGTFGIAAVSAADPMKIVVARRGSPVIIGIGKDEMFVASDVSAIVQYTDQVIYMEDNELAVLTPGDYQMMSFDHKPIQRETFQIDWKVEDEGLNGFPHFMLKEIYDQPETVRNACRGRMNVSEGVAVLGGLQSKMDEIKNLRKLIIVSCGTSYHAGLIGRYIFEALTDLNVEVELASEFRYRKLRLDETTGVLAISQSGETIDTLAAIREARRKGALTIGLVNVVGSTIARETDCGVYCHAGPEIGVASTKIFVSQLVILNLMALLIGRYQMVSLNEGVSLLKALNRLPDQVSDILARASQIDELARIYQKFDNNLFIGRQTHAAVAMEGALKLKEISYIHAEAYAAGEMKHGPISLIDENFPTIALLANDASYDKMLSNIQEIRARSGPVLAITYEGDDQCARHCDDLFRVPQTHDLLQPILTTIPLQLFAYYCARYRGTEIDKPRNLAKSVTVE</sequence>
<dbReference type="InterPro" id="IPR001347">
    <property type="entry name" value="SIS_dom"/>
</dbReference>
<dbReference type="InterPro" id="IPR046348">
    <property type="entry name" value="SIS_dom_sf"/>
</dbReference>
<dbReference type="SUPFAM" id="SSF56235">
    <property type="entry name" value="N-terminal nucleophile aminohydrolases (Ntn hydrolases)"/>
    <property type="match status" value="1"/>
</dbReference>
<evidence type="ECO:0000259" key="12">
    <source>
        <dbReference type="PROSITE" id="PS51464"/>
    </source>
</evidence>
<dbReference type="EC" id="2.6.1.16" evidence="3 10"/>
<evidence type="ECO:0000256" key="2">
    <source>
        <dbReference type="ARBA" id="ARBA00004496"/>
    </source>
</evidence>
<dbReference type="NCBIfam" id="TIGR01135">
    <property type="entry name" value="glmS"/>
    <property type="match status" value="1"/>
</dbReference>
<dbReference type="GO" id="GO:0006002">
    <property type="term" value="P:fructose 6-phosphate metabolic process"/>
    <property type="evidence" value="ECO:0007669"/>
    <property type="project" value="TreeGrafter"/>
</dbReference>
<comment type="subcellular location">
    <subcellularLocation>
        <location evidence="2 10">Cytoplasm</location>
    </subcellularLocation>
</comment>
<dbReference type="EMBL" id="JAFREP010000017">
    <property type="protein sequence ID" value="MBO1320441.1"/>
    <property type="molecule type" value="Genomic_DNA"/>
</dbReference>
<reference evidence="13" key="1">
    <citation type="submission" date="2021-03" db="EMBL/GenBank/DDBJ databases">
        <authorList>
            <person name="Wang G."/>
        </authorList>
    </citation>
    <scope>NUCLEOTIDE SEQUENCE</scope>
    <source>
        <strain evidence="13">KCTC 12899</strain>
    </source>
</reference>
<dbReference type="InterPro" id="IPR029055">
    <property type="entry name" value="Ntn_hydrolases_N"/>
</dbReference>
<dbReference type="InterPro" id="IPR017932">
    <property type="entry name" value="GATase_2_dom"/>
</dbReference>
<keyword evidence="9" id="KW-0315">Glutamine amidotransferase</keyword>
<dbReference type="RefSeq" id="WP_207860396.1">
    <property type="nucleotide sequence ID" value="NZ_JAFREP010000017.1"/>
</dbReference>